<comment type="caution">
    <text evidence="1">The sequence shown here is derived from an EMBL/GenBank/DDBJ whole genome shotgun (WGS) entry which is preliminary data.</text>
</comment>
<dbReference type="Gene3D" id="1.25.40.10">
    <property type="entry name" value="Tetratricopeptide repeat domain"/>
    <property type="match status" value="1"/>
</dbReference>
<dbReference type="EMBL" id="BARU01015876">
    <property type="protein sequence ID" value="GAH56254.1"/>
    <property type="molecule type" value="Genomic_DNA"/>
</dbReference>
<reference evidence="1" key="1">
    <citation type="journal article" date="2014" name="Front. Microbiol.">
        <title>High frequency of phylogenetically diverse reductive dehalogenase-homologous genes in deep subseafloor sedimentary metagenomes.</title>
        <authorList>
            <person name="Kawai M."/>
            <person name="Futagami T."/>
            <person name="Toyoda A."/>
            <person name="Takaki Y."/>
            <person name="Nishi S."/>
            <person name="Hori S."/>
            <person name="Arai W."/>
            <person name="Tsubouchi T."/>
            <person name="Morono Y."/>
            <person name="Uchiyama I."/>
            <person name="Ito T."/>
            <person name="Fujiyama A."/>
            <person name="Inagaki F."/>
            <person name="Takami H."/>
        </authorList>
    </citation>
    <scope>NUCLEOTIDE SEQUENCE</scope>
    <source>
        <strain evidence="1">Expedition CK06-06</strain>
    </source>
</reference>
<proteinExistence type="predicted"/>
<sequence length="71" mass="7771">RIYGEKSTRTATTLFNLATLASNDPARKAEALRLFERALAGYEADAPEQADVGLTLLRIADIKRENNAGYS</sequence>
<protein>
    <recommendedName>
        <fullName evidence="2">Tetratricopeptide repeat protein</fullName>
    </recommendedName>
</protein>
<accession>X1HQY8</accession>
<dbReference type="InterPro" id="IPR011990">
    <property type="entry name" value="TPR-like_helical_dom_sf"/>
</dbReference>
<name>X1HQY8_9ZZZZ</name>
<evidence type="ECO:0000313" key="1">
    <source>
        <dbReference type="EMBL" id="GAH56254.1"/>
    </source>
</evidence>
<feature type="non-terminal residue" evidence="1">
    <location>
        <position position="71"/>
    </location>
</feature>
<evidence type="ECO:0008006" key="2">
    <source>
        <dbReference type="Google" id="ProtNLM"/>
    </source>
</evidence>
<feature type="non-terminal residue" evidence="1">
    <location>
        <position position="1"/>
    </location>
</feature>
<dbReference type="AlphaFoldDB" id="X1HQY8"/>
<gene>
    <name evidence="1" type="ORF">S03H2_26948</name>
</gene>
<organism evidence="1">
    <name type="scientific">marine sediment metagenome</name>
    <dbReference type="NCBI Taxonomy" id="412755"/>
    <lineage>
        <taxon>unclassified sequences</taxon>
        <taxon>metagenomes</taxon>
        <taxon>ecological metagenomes</taxon>
    </lineage>
</organism>